<evidence type="ECO:0000256" key="8">
    <source>
        <dbReference type="ARBA" id="ARBA00023214"/>
    </source>
</evidence>
<dbReference type="OrthoDB" id="44789at2759"/>
<comment type="caution">
    <text evidence="11">The sequence shown here is derived from an EMBL/GenBank/DDBJ whole genome shotgun (WGS) entry which is preliminary data.</text>
</comment>
<evidence type="ECO:0000256" key="5">
    <source>
        <dbReference type="ARBA" id="ARBA00022989"/>
    </source>
</evidence>
<evidence type="ECO:0000256" key="10">
    <source>
        <dbReference type="SAM" id="Phobius"/>
    </source>
</evidence>
<keyword evidence="2" id="KW-0813">Transport</keyword>
<keyword evidence="5 10" id="KW-1133">Transmembrane helix</keyword>
<dbReference type="EMBL" id="RRYP01020552">
    <property type="protein sequence ID" value="TNV72895.1"/>
    <property type="molecule type" value="Genomic_DNA"/>
</dbReference>
<dbReference type="SUPFAM" id="SSF54631">
    <property type="entry name" value="CBS-domain pair"/>
    <property type="match status" value="1"/>
</dbReference>
<organism evidence="11 12">
    <name type="scientific">Halteria grandinella</name>
    <dbReference type="NCBI Taxonomy" id="5974"/>
    <lineage>
        <taxon>Eukaryota</taxon>
        <taxon>Sar</taxon>
        <taxon>Alveolata</taxon>
        <taxon>Ciliophora</taxon>
        <taxon>Intramacronucleata</taxon>
        <taxon>Spirotrichea</taxon>
        <taxon>Stichotrichia</taxon>
        <taxon>Sporadotrichida</taxon>
        <taxon>Halteriidae</taxon>
        <taxon>Halteria</taxon>
    </lineage>
</organism>
<feature type="transmembrane region" description="Helical" evidence="10">
    <location>
        <begin position="84"/>
        <end position="103"/>
    </location>
</feature>
<evidence type="ECO:0000256" key="3">
    <source>
        <dbReference type="ARBA" id="ARBA00022692"/>
    </source>
</evidence>
<dbReference type="AlphaFoldDB" id="A0A8J8NEI6"/>
<feature type="transmembrane region" description="Helical" evidence="10">
    <location>
        <begin position="50"/>
        <end position="72"/>
    </location>
</feature>
<evidence type="ECO:0000313" key="12">
    <source>
        <dbReference type="Proteomes" id="UP000785679"/>
    </source>
</evidence>
<sequence length="432" mass="48371">MLAMCSPIPGGLLSPSFILGAVFGRLYGYILRHIGLFFGLQLITYEGLYAIVGAAAFASGVTRTLSIAMIIFEIIGNTSHMIPILIGVLLSYAVSSSLSLSAFDALIEIKNLPFLPTLTGYSTYHLNAKDLMNKNFLYLTKHASSLGDIATIIAKVGHTAYTVPVVDSDYKKILLFTVQSQQLKKFLNRKYQKVLTKLDPEVQILLRQYLESLNRFRLGEEIIETSQRLVEVGLSGETEMLEPFIAFVNNKDFQIAQLYSIHRQESKDKDDLEQITINSKLERQQVQLDNFWNMAIDFDDEDAETCIMKDIAPFIVLEDTAVSKLHFLFIMLNIAQVNIISQGAIVGIITKLEFLKKRKEEAQLMKKERRRLRIVNTLSAGAHAFAHLGTALRLNSGQTPAVGGPAHNKHRPSFSAANDEHKEQLLEPVKQK</sequence>
<evidence type="ECO:0000256" key="4">
    <source>
        <dbReference type="ARBA" id="ARBA00022737"/>
    </source>
</evidence>
<dbReference type="InterPro" id="IPR050970">
    <property type="entry name" value="Cl_channel_volt-gated"/>
</dbReference>
<evidence type="ECO:0008006" key="13">
    <source>
        <dbReference type="Google" id="ProtNLM"/>
    </source>
</evidence>
<dbReference type="PANTHER" id="PTHR45720:SF10">
    <property type="entry name" value="CHLORIDE CHANNEL PROTEIN 2"/>
    <property type="match status" value="1"/>
</dbReference>
<evidence type="ECO:0000256" key="1">
    <source>
        <dbReference type="ARBA" id="ARBA00004141"/>
    </source>
</evidence>
<dbReference type="GO" id="GO:0005247">
    <property type="term" value="F:voltage-gated chloride channel activity"/>
    <property type="evidence" value="ECO:0007669"/>
    <property type="project" value="TreeGrafter"/>
</dbReference>
<feature type="transmembrane region" description="Helical" evidence="10">
    <location>
        <begin position="12"/>
        <end position="30"/>
    </location>
</feature>
<dbReference type="Pfam" id="PF00654">
    <property type="entry name" value="Voltage_CLC"/>
    <property type="match status" value="1"/>
</dbReference>
<gene>
    <name evidence="11" type="ORF">FGO68_gene8038</name>
</gene>
<dbReference type="InterPro" id="IPR014743">
    <property type="entry name" value="Cl-channel_core"/>
</dbReference>
<name>A0A8J8NEI6_HALGN</name>
<evidence type="ECO:0000313" key="11">
    <source>
        <dbReference type="EMBL" id="TNV72895.1"/>
    </source>
</evidence>
<feature type="region of interest" description="Disordered" evidence="9">
    <location>
        <begin position="397"/>
        <end position="432"/>
    </location>
</feature>
<keyword evidence="6" id="KW-0406">Ion transport</keyword>
<protein>
    <recommendedName>
        <fullName evidence="13">Chloride channel protein</fullName>
    </recommendedName>
</protein>
<feature type="compositionally biased region" description="Basic and acidic residues" evidence="9">
    <location>
        <begin position="418"/>
        <end position="432"/>
    </location>
</feature>
<dbReference type="GO" id="GO:0016020">
    <property type="term" value="C:membrane"/>
    <property type="evidence" value="ECO:0007669"/>
    <property type="project" value="UniProtKB-SubCell"/>
</dbReference>
<keyword evidence="3 10" id="KW-0812">Transmembrane</keyword>
<keyword evidence="8" id="KW-0868">Chloride</keyword>
<dbReference type="PANTHER" id="PTHR45720">
    <property type="entry name" value="CHLORIDE CHANNEL PROTEIN 2"/>
    <property type="match status" value="1"/>
</dbReference>
<evidence type="ECO:0000256" key="9">
    <source>
        <dbReference type="SAM" id="MobiDB-lite"/>
    </source>
</evidence>
<evidence type="ECO:0000256" key="2">
    <source>
        <dbReference type="ARBA" id="ARBA00022448"/>
    </source>
</evidence>
<comment type="subcellular location">
    <subcellularLocation>
        <location evidence="1">Membrane</location>
        <topology evidence="1">Multi-pass membrane protein</topology>
    </subcellularLocation>
</comment>
<dbReference type="Proteomes" id="UP000785679">
    <property type="component" value="Unassembled WGS sequence"/>
</dbReference>
<keyword evidence="4" id="KW-0677">Repeat</keyword>
<keyword evidence="12" id="KW-1185">Reference proteome</keyword>
<dbReference type="InterPro" id="IPR001807">
    <property type="entry name" value="ClC"/>
</dbReference>
<reference evidence="11" key="1">
    <citation type="submission" date="2019-06" db="EMBL/GenBank/DDBJ databases">
        <authorList>
            <person name="Zheng W."/>
        </authorList>
    </citation>
    <scope>NUCLEOTIDE SEQUENCE</scope>
    <source>
        <strain evidence="11">QDHG01</strain>
    </source>
</reference>
<dbReference type="PRINTS" id="PR00762">
    <property type="entry name" value="CLCHANNEL"/>
</dbReference>
<evidence type="ECO:0000256" key="6">
    <source>
        <dbReference type="ARBA" id="ARBA00023065"/>
    </source>
</evidence>
<proteinExistence type="predicted"/>
<keyword evidence="7 10" id="KW-0472">Membrane</keyword>
<dbReference type="InterPro" id="IPR046342">
    <property type="entry name" value="CBS_dom_sf"/>
</dbReference>
<accession>A0A8J8NEI6</accession>
<dbReference type="SUPFAM" id="SSF81340">
    <property type="entry name" value="Clc chloride channel"/>
    <property type="match status" value="1"/>
</dbReference>
<dbReference type="Gene3D" id="3.10.580.10">
    <property type="entry name" value="CBS-domain"/>
    <property type="match status" value="2"/>
</dbReference>
<dbReference type="Gene3D" id="1.10.3080.10">
    <property type="entry name" value="Clc chloride channel"/>
    <property type="match status" value="1"/>
</dbReference>
<evidence type="ECO:0000256" key="7">
    <source>
        <dbReference type="ARBA" id="ARBA00023136"/>
    </source>
</evidence>